<dbReference type="eggNOG" id="KOG3274">
    <property type="taxonomic scope" value="Eukaryota"/>
</dbReference>
<dbReference type="InterPro" id="IPR027485">
    <property type="entry name" value="AMMECR1_N"/>
</dbReference>
<name>G7E1U2_MIXOS</name>
<dbReference type="OrthoDB" id="24630at2759"/>
<dbReference type="InParanoid" id="G7E1U2"/>
<organism evidence="2 3">
    <name type="scientific">Mixia osmundae (strain CBS 9802 / IAM 14324 / JCM 22182 / KY 12970)</name>
    <dbReference type="NCBI Taxonomy" id="764103"/>
    <lineage>
        <taxon>Eukaryota</taxon>
        <taxon>Fungi</taxon>
        <taxon>Dikarya</taxon>
        <taxon>Basidiomycota</taxon>
        <taxon>Pucciniomycotina</taxon>
        <taxon>Mixiomycetes</taxon>
        <taxon>Mixiales</taxon>
        <taxon>Mixiaceae</taxon>
        <taxon>Mixia</taxon>
    </lineage>
</organism>
<dbReference type="Pfam" id="PF01871">
    <property type="entry name" value="AMMECR1"/>
    <property type="match status" value="1"/>
</dbReference>
<dbReference type="FunCoup" id="G7E1U2">
    <property type="interactions" value="469"/>
</dbReference>
<dbReference type="EMBL" id="BABT02000106">
    <property type="protein sequence ID" value="GAA96802.1"/>
    <property type="molecule type" value="Genomic_DNA"/>
</dbReference>
<protein>
    <recommendedName>
        <fullName evidence="1">AMMECR1 domain-containing protein</fullName>
    </recommendedName>
</protein>
<dbReference type="InterPro" id="IPR023473">
    <property type="entry name" value="AMMECR1"/>
</dbReference>
<evidence type="ECO:0000313" key="3">
    <source>
        <dbReference type="Proteomes" id="UP000009131"/>
    </source>
</evidence>
<evidence type="ECO:0000313" key="2">
    <source>
        <dbReference type="EMBL" id="GAA96802.1"/>
    </source>
</evidence>
<accession>G7E1U2</accession>
<dbReference type="InterPro" id="IPR002733">
    <property type="entry name" value="AMMECR1_domain"/>
</dbReference>
<reference evidence="2 3" key="1">
    <citation type="journal article" date="2011" name="J. Gen. Appl. Microbiol.">
        <title>Draft genome sequencing of the enigmatic basidiomycete Mixia osmundae.</title>
        <authorList>
            <person name="Nishida H."/>
            <person name="Nagatsuka Y."/>
            <person name="Sugiyama J."/>
        </authorList>
    </citation>
    <scope>NUCLEOTIDE SEQUENCE [LARGE SCALE GENOMIC DNA]</scope>
    <source>
        <strain evidence="3">CBS 9802 / IAM 14324 / JCM 22182 / KY 12970</strain>
    </source>
</reference>
<reference evidence="2 3" key="2">
    <citation type="journal article" date="2012" name="Open Biol.">
        <title>Characteristics of nucleosomes and linker DNA regions on the genome of the basidiomycete Mixia osmundae revealed by mono- and dinucleosome mapping.</title>
        <authorList>
            <person name="Nishida H."/>
            <person name="Kondo S."/>
            <person name="Matsumoto T."/>
            <person name="Suzuki Y."/>
            <person name="Yoshikawa H."/>
            <person name="Taylor T.D."/>
            <person name="Sugiyama J."/>
        </authorList>
    </citation>
    <scope>NUCLEOTIDE SEQUENCE [LARGE SCALE GENOMIC DNA]</scope>
    <source>
        <strain evidence="3">CBS 9802 / IAM 14324 / JCM 22182 / KY 12970</strain>
    </source>
</reference>
<dbReference type="Proteomes" id="UP000009131">
    <property type="component" value="Unassembled WGS sequence"/>
</dbReference>
<proteinExistence type="predicted"/>
<dbReference type="HOGENOM" id="CLU_052828_1_0_1"/>
<dbReference type="STRING" id="764103.G7E1U2"/>
<dbReference type="Gene3D" id="3.30.700.20">
    <property type="entry name" value="Hypothetical protein ph0010, domain 1"/>
    <property type="match status" value="1"/>
</dbReference>
<dbReference type="PANTHER" id="PTHR13016">
    <property type="entry name" value="AMMECR1 HOMOLOG"/>
    <property type="match status" value="1"/>
</dbReference>
<dbReference type="AlphaFoldDB" id="G7E1U2"/>
<dbReference type="NCBIfam" id="TIGR00296">
    <property type="entry name" value="TIGR00296 family protein"/>
    <property type="match status" value="1"/>
</dbReference>
<keyword evidence="3" id="KW-1185">Reference proteome</keyword>
<comment type="caution">
    <text evidence="2">The sequence shown here is derived from an EMBL/GenBank/DDBJ whole genome shotgun (WGS) entry which is preliminary data.</text>
</comment>
<dbReference type="PROSITE" id="PS51112">
    <property type="entry name" value="AMMECR1"/>
    <property type="match status" value="1"/>
</dbReference>
<dbReference type="InterPro" id="IPR036071">
    <property type="entry name" value="AMMECR1_dom_sf"/>
</dbReference>
<evidence type="ECO:0000259" key="1">
    <source>
        <dbReference type="PROSITE" id="PS51112"/>
    </source>
</evidence>
<dbReference type="SUPFAM" id="SSF143447">
    <property type="entry name" value="AMMECR1-like"/>
    <property type="match status" value="1"/>
</dbReference>
<dbReference type="PANTHER" id="PTHR13016:SF0">
    <property type="entry name" value="AMME SYNDROME CANDIDATE GENE 1 PROTEIN"/>
    <property type="match status" value="1"/>
</dbReference>
<sequence>MAGSSAASLSSADSDEAAKQIHALYCFDVLSARLSGSPIPSPSFDDRLQAYPLFVTWNIQSSSSSKRSPRLRGCIGNFTAAPLGTGLREYAEISAFKDSRFNPINSAELPRLQCSVSLLTHFEEADDYLDWQIGQHGIYIHLPDPHDHTRSIAQSLSRRSARELSATYLPDVMPEQGWSKPEAVKSAVRKSGYSGRITQEILNSIRLTRYQSSKVTVTYDEWRAASAASSLASSPSPVSS</sequence>
<gene>
    <name evidence="2" type="primary">Mo03474</name>
    <name evidence="2" type="ORF">E5Q_03474</name>
</gene>
<feature type="domain" description="AMMECR1" evidence="1">
    <location>
        <begin position="12"/>
        <end position="226"/>
    </location>
</feature>